<dbReference type="AlphaFoldDB" id="A0A135WDH5"/>
<gene>
    <name evidence="2" type="ORF">AU378_11030</name>
</gene>
<feature type="transmembrane region" description="Helical" evidence="1">
    <location>
        <begin position="34"/>
        <end position="51"/>
    </location>
</feature>
<dbReference type="EMBL" id="LPUR01000011">
    <property type="protein sequence ID" value="KXH82963.1"/>
    <property type="molecule type" value="Genomic_DNA"/>
</dbReference>
<accession>A0A135WDH5</accession>
<sequence>MEKLKTCQYKRLLLKYKKAPKSTKKLAHKLCKTTTVKFKFLVVVFLIYFIGCTPQTKANPDFIYHTADMI</sequence>
<reference evidence="3" key="1">
    <citation type="submission" date="2015-12" db="EMBL/GenBank/DDBJ databases">
        <title>Genome sequence of a biocontrol rhizobacterium Chryseobacterium kwangjuense strain KJ1R5 isolated from pepper (Capsicum annuum L.).</title>
        <authorList>
            <person name="Jeong J.-J."/>
            <person name="Park H."/>
            <person name="Mannaa M."/>
            <person name="Sang M.K."/>
            <person name="Choi I.-G."/>
            <person name="Kim K.D."/>
        </authorList>
    </citation>
    <scope>NUCLEOTIDE SEQUENCE [LARGE SCALE GENOMIC DNA]</scope>
    <source>
        <strain evidence="3">KJ1R5</strain>
    </source>
</reference>
<keyword evidence="1" id="KW-0472">Membrane</keyword>
<reference evidence="2 3" key="2">
    <citation type="journal article" date="2016" name="Genome Announc.">
        <title>Draft Genome Sequence of a Biocontrol Rhizobacterium, Chryseobacterium kwangjuense Strain KJ1R5, Isolated from Pepper (Capsicum annuum).</title>
        <authorList>
            <person name="Jeong J.J."/>
            <person name="Park H."/>
            <person name="Park B.H."/>
            <person name="Mannaa M."/>
            <person name="Sang M.K."/>
            <person name="Choi I.G."/>
            <person name="Kim K.D."/>
        </authorList>
    </citation>
    <scope>NUCLEOTIDE SEQUENCE [LARGE SCALE GENOMIC DNA]</scope>
    <source>
        <strain evidence="2 3">KJ1R5</strain>
    </source>
</reference>
<evidence type="ECO:0000256" key="1">
    <source>
        <dbReference type="SAM" id="Phobius"/>
    </source>
</evidence>
<protein>
    <submittedName>
        <fullName evidence="2">Uncharacterized protein</fullName>
    </submittedName>
</protein>
<organism evidence="2 3">
    <name type="scientific">Chryseobacterium kwangjuense</name>
    <dbReference type="NCBI Taxonomy" id="267125"/>
    <lineage>
        <taxon>Bacteria</taxon>
        <taxon>Pseudomonadati</taxon>
        <taxon>Bacteroidota</taxon>
        <taxon>Flavobacteriia</taxon>
        <taxon>Flavobacteriales</taxon>
        <taxon>Weeksellaceae</taxon>
        <taxon>Chryseobacterium group</taxon>
        <taxon>Chryseobacterium</taxon>
    </lineage>
</organism>
<dbReference type="Proteomes" id="UP000070513">
    <property type="component" value="Unassembled WGS sequence"/>
</dbReference>
<keyword evidence="1" id="KW-1133">Transmembrane helix</keyword>
<proteinExistence type="predicted"/>
<name>A0A135WDH5_9FLAO</name>
<evidence type="ECO:0000313" key="3">
    <source>
        <dbReference type="Proteomes" id="UP000070513"/>
    </source>
</evidence>
<keyword evidence="1" id="KW-0812">Transmembrane</keyword>
<comment type="caution">
    <text evidence="2">The sequence shown here is derived from an EMBL/GenBank/DDBJ whole genome shotgun (WGS) entry which is preliminary data.</text>
</comment>
<evidence type="ECO:0000313" key="2">
    <source>
        <dbReference type="EMBL" id="KXH82963.1"/>
    </source>
</evidence>